<dbReference type="Pfam" id="PF05175">
    <property type="entry name" value="MTS"/>
    <property type="match status" value="1"/>
</dbReference>
<evidence type="ECO:0000256" key="1">
    <source>
        <dbReference type="ARBA" id="ARBA00022603"/>
    </source>
</evidence>
<name>A0AB39HQU6_9BACI</name>
<dbReference type="GO" id="GO:0052916">
    <property type="term" value="F:23S rRNA (guanine(1835)-N(2))-methyltransferase activity"/>
    <property type="evidence" value="ECO:0007669"/>
    <property type="project" value="UniProtKB-EC"/>
</dbReference>
<dbReference type="InterPro" id="IPR007848">
    <property type="entry name" value="Small_mtfrase_dom"/>
</dbReference>
<dbReference type="InterPro" id="IPR046977">
    <property type="entry name" value="RsmC/RlmG"/>
</dbReference>
<feature type="domain" description="Methyltransferase small" evidence="3">
    <location>
        <begin position="28"/>
        <end position="196"/>
    </location>
</feature>
<organism evidence="4">
    <name type="scientific">Ornithinibacillus sp. 4-3</name>
    <dbReference type="NCBI Taxonomy" id="3231488"/>
    <lineage>
        <taxon>Bacteria</taxon>
        <taxon>Bacillati</taxon>
        <taxon>Bacillota</taxon>
        <taxon>Bacilli</taxon>
        <taxon>Bacillales</taxon>
        <taxon>Bacillaceae</taxon>
        <taxon>Ornithinibacillus</taxon>
    </lineage>
</organism>
<dbReference type="EC" id="2.1.1.174" evidence="4"/>
<dbReference type="PANTHER" id="PTHR47816:SF4">
    <property type="entry name" value="RIBOSOMAL RNA SMALL SUBUNIT METHYLTRANSFERASE C"/>
    <property type="match status" value="1"/>
</dbReference>
<dbReference type="Gene3D" id="3.40.50.150">
    <property type="entry name" value="Vaccinia Virus protein VP39"/>
    <property type="match status" value="1"/>
</dbReference>
<dbReference type="RefSeq" id="WP_368653597.1">
    <property type="nucleotide sequence ID" value="NZ_CP162599.1"/>
</dbReference>
<dbReference type="InterPro" id="IPR029063">
    <property type="entry name" value="SAM-dependent_MTases_sf"/>
</dbReference>
<reference evidence="4" key="1">
    <citation type="submission" date="2024-07" db="EMBL/GenBank/DDBJ databases">
        <title>Halotolerant mesophilic bacterium Ornithinibacillus sp. 4-3, sp. nov., isolated from soil.</title>
        <authorList>
            <person name="Sidarenka A.V."/>
            <person name="Guliayeva D.E."/>
            <person name="Leanovich S.I."/>
            <person name="Hileuskaya K.S."/>
            <person name="Akhremchuk A.E."/>
            <person name="Sikolenko M.A."/>
            <person name="Valentovich L.N."/>
        </authorList>
    </citation>
    <scope>NUCLEOTIDE SEQUENCE</scope>
    <source>
        <strain evidence="4">4-3</strain>
    </source>
</reference>
<protein>
    <submittedName>
        <fullName evidence="4">Class I SAM-dependent methyltransferase</fullName>
        <ecNumber evidence="4">2.1.1.172</ecNumber>
        <ecNumber evidence="4">2.1.1.174</ecNumber>
    </submittedName>
</protein>
<dbReference type="PANTHER" id="PTHR47816">
    <property type="entry name" value="RIBOSOMAL RNA SMALL SUBUNIT METHYLTRANSFERASE C"/>
    <property type="match status" value="1"/>
</dbReference>
<keyword evidence="2 4" id="KW-0808">Transferase</keyword>
<proteinExistence type="predicted"/>
<gene>
    <name evidence="4" type="ORF">AB4Y30_00605</name>
</gene>
<dbReference type="GO" id="GO:0052914">
    <property type="term" value="F:16S rRNA (guanine(1207)-N(2))-methyltransferase activity"/>
    <property type="evidence" value="ECO:0007669"/>
    <property type="project" value="UniProtKB-EC"/>
</dbReference>
<dbReference type="CDD" id="cd02440">
    <property type="entry name" value="AdoMet_MTases"/>
    <property type="match status" value="1"/>
</dbReference>
<evidence type="ECO:0000256" key="2">
    <source>
        <dbReference type="ARBA" id="ARBA00022679"/>
    </source>
</evidence>
<dbReference type="SUPFAM" id="SSF53335">
    <property type="entry name" value="S-adenosyl-L-methionine-dependent methyltransferases"/>
    <property type="match status" value="1"/>
</dbReference>
<dbReference type="EC" id="2.1.1.172" evidence="4"/>
<accession>A0AB39HQU6</accession>
<evidence type="ECO:0000259" key="3">
    <source>
        <dbReference type="Pfam" id="PF05175"/>
    </source>
</evidence>
<evidence type="ECO:0000313" key="4">
    <source>
        <dbReference type="EMBL" id="XDK32910.1"/>
    </source>
</evidence>
<sequence length="200" mass="22436">MSDHYFSENPQSKSKPIIWEYILRGETFKFTSDVGVFSKHGVDFGSRLLIESFVEPEIEGDFLDLGCGYGPIGIALANSFPNRQIIMADVNERSVALAEKNAKANQVENTKVIQSDRFSNIQSHQFAAILINPPIRAGKKVVYHMFEESEQALMSQGELWIVIQKKQGGPSAKDKLESLFGNVDIIARSKGYFIYKAKKI</sequence>
<dbReference type="AlphaFoldDB" id="A0AB39HQU6"/>
<dbReference type="EMBL" id="CP162599">
    <property type="protein sequence ID" value="XDK32910.1"/>
    <property type="molecule type" value="Genomic_DNA"/>
</dbReference>
<keyword evidence="1 4" id="KW-0489">Methyltransferase</keyword>